<keyword evidence="1" id="KW-0812">Transmembrane</keyword>
<feature type="transmembrane region" description="Helical" evidence="1">
    <location>
        <begin position="57"/>
        <end position="75"/>
    </location>
</feature>
<evidence type="ECO:0000256" key="1">
    <source>
        <dbReference type="SAM" id="Phobius"/>
    </source>
</evidence>
<evidence type="ECO:0000313" key="2">
    <source>
        <dbReference type="EMBL" id="GGB64267.1"/>
    </source>
</evidence>
<sequence length="120" mass="13508">MNVIELLKLYLALSYAKKLRSWGRGTIFFVRMDLIVSLSAILSPIAILFSILALSDIAYVVIFIPLLGWCADLFLTRKFSIYDDIEKVKLSKGKIINLSMFIASVIGIIISCQLVIFFTP</sequence>
<evidence type="ECO:0000313" key="3">
    <source>
        <dbReference type="Proteomes" id="UP000617555"/>
    </source>
</evidence>
<feature type="transmembrane region" description="Helical" evidence="1">
    <location>
        <begin position="95"/>
        <end position="118"/>
    </location>
</feature>
<name>A0ABQ1JB85_9GAMM</name>
<dbReference type="Proteomes" id="UP000617555">
    <property type="component" value="Unassembled WGS sequence"/>
</dbReference>
<protein>
    <submittedName>
        <fullName evidence="2">Uncharacterized protein</fullName>
    </submittedName>
</protein>
<comment type="caution">
    <text evidence="2">The sequence shown here is derived from an EMBL/GenBank/DDBJ whole genome shotgun (WGS) entry which is preliminary data.</text>
</comment>
<keyword evidence="3" id="KW-1185">Reference proteome</keyword>
<accession>A0ABQ1JB85</accession>
<dbReference type="RefSeq" id="WP_188739821.1">
    <property type="nucleotide sequence ID" value="NZ_BMII01000021.1"/>
</dbReference>
<dbReference type="EMBL" id="BMII01000021">
    <property type="protein sequence ID" value="GGB64267.1"/>
    <property type="molecule type" value="Genomic_DNA"/>
</dbReference>
<gene>
    <name evidence="2" type="ORF">GCM10011607_26310</name>
</gene>
<feature type="transmembrane region" description="Helical" evidence="1">
    <location>
        <begin position="28"/>
        <end position="51"/>
    </location>
</feature>
<organism evidence="2 3">
    <name type="scientific">Shewanella inventionis</name>
    <dbReference type="NCBI Taxonomy" id="1738770"/>
    <lineage>
        <taxon>Bacteria</taxon>
        <taxon>Pseudomonadati</taxon>
        <taxon>Pseudomonadota</taxon>
        <taxon>Gammaproteobacteria</taxon>
        <taxon>Alteromonadales</taxon>
        <taxon>Shewanellaceae</taxon>
        <taxon>Shewanella</taxon>
    </lineage>
</organism>
<keyword evidence="1" id="KW-0472">Membrane</keyword>
<proteinExistence type="predicted"/>
<keyword evidence="1" id="KW-1133">Transmembrane helix</keyword>
<reference evidence="3" key="1">
    <citation type="journal article" date="2019" name="Int. J. Syst. Evol. Microbiol.">
        <title>The Global Catalogue of Microorganisms (GCM) 10K type strain sequencing project: providing services to taxonomists for standard genome sequencing and annotation.</title>
        <authorList>
            <consortium name="The Broad Institute Genomics Platform"/>
            <consortium name="The Broad Institute Genome Sequencing Center for Infectious Disease"/>
            <person name="Wu L."/>
            <person name="Ma J."/>
        </authorList>
    </citation>
    <scope>NUCLEOTIDE SEQUENCE [LARGE SCALE GENOMIC DNA]</scope>
    <source>
        <strain evidence="3">CGMCC 1.15339</strain>
    </source>
</reference>